<protein>
    <recommendedName>
        <fullName evidence="4">YgaB-like protein</fullName>
    </recommendedName>
</protein>
<keyword evidence="1" id="KW-0175">Coiled coil</keyword>
<dbReference type="AlphaFoldDB" id="A0A0M0KRJ6"/>
<proteinExistence type="predicted"/>
<dbReference type="PATRIC" id="fig|284581.3.peg.4186"/>
<dbReference type="Proteomes" id="UP000037558">
    <property type="component" value="Unassembled WGS sequence"/>
</dbReference>
<evidence type="ECO:0000313" key="3">
    <source>
        <dbReference type="Proteomes" id="UP000037558"/>
    </source>
</evidence>
<accession>A0A0M0KRJ6</accession>
<comment type="caution">
    <text evidence="2">The sequence shown here is derived from an EMBL/GenBank/DDBJ whole genome shotgun (WGS) entry which is preliminary data.</text>
</comment>
<evidence type="ECO:0000256" key="1">
    <source>
        <dbReference type="SAM" id="Coils"/>
    </source>
</evidence>
<organism evidence="2 3">
    <name type="scientific">Priestia koreensis</name>
    <dbReference type="NCBI Taxonomy" id="284581"/>
    <lineage>
        <taxon>Bacteria</taxon>
        <taxon>Bacillati</taxon>
        <taxon>Bacillota</taxon>
        <taxon>Bacilli</taxon>
        <taxon>Bacillales</taxon>
        <taxon>Bacillaceae</taxon>
        <taxon>Priestia</taxon>
    </lineage>
</organism>
<dbReference type="Pfam" id="PF14182">
    <property type="entry name" value="YgaB"/>
    <property type="match status" value="1"/>
</dbReference>
<keyword evidence="3" id="KW-1185">Reference proteome</keyword>
<dbReference type="EMBL" id="LILC01000030">
    <property type="protein sequence ID" value="KOO41247.1"/>
    <property type="molecule type" value="Genomic_DNA"/>
</dbReference>
<reference evidence="3" key="1">
    <citation type="submission" date="2015-08" db="EMBL/GenBank/DDBJ databases">
        <title>Fjat-14210 dsm16467.</title>
        <authorList>
            <person name="Liu B."/>
            <person name="Wang J."/>
            <person name="Zhu Y."/>
            <person name="Liu G."/>
            <person name="Chen Q."/>
            <person name="Chen Z."/>
            <person name="Lan J."/>
            <person name="Che J."/>
            <person name="Ge C."/>
            <person name="Shi H."/>
            <person name="Pan Z."/>
            <person name="Liu X."/>
        </authorList>
    </citation>
    <scope>NUCLEOTIDE SEQUENCE [LARGE SCALE GENOMIC DNA]</scope>
    <source>
        <strain evidence="3">DSM 16467</strain>
    </source>
</reference>
<evidence type="ECO:0000313" key="2">
    <source>
        <dbReference type="EMBL" id="KOO41247.1"/>
    </source>
</evidence>
<name>A0A0M0KRJ6_9BACI</name>
<dbReference type="InterPro" id="IPR025572">
    <property type="entry name" value="YgaB"/>
</dbReference>
<feature type="coiled-coil region" evidence="1">
    <location>
        <begin position="7"/>
        <end position="57"/>
    </location>
</feature>
<evidence type="ECO:0008006" key="4">
    <source>
        <dbReference type="Google" id="ProtNLM"/>
    </source>
</evidence>
<sequence length="76" mass="9022">MDQLLFLQSELERCQRIEQELQDLYGQSATESIQHEISGMKKQLKEIQEVFQQQTEQIIQSYEQERNQNVSSTPSF</sequence>
<dbReference type="STRING" id="284581.AMD01_19045"/>
<gene>
    <name evidence="2" type="ORF">AMD01_19045</name>
</gene>